<dbReference type="SUPFAM" id="SSF55073">
    <property type="entry name" value="Nucleotide cyclase"/>
    <property type="match status" value="1"/>
</dbReference>
<dbReference type="EC" id="2.7.7.65" evidence="1"/>
<name>A0A2K8L2Y5_MARES</name>
<dbReference type="InterPro" id="IPR029787">
    <property type="entry name" value="Nucleotide_cyclase"/>
</dbReference>
<comment type="catalytic activity">
    <reaction evidence="2">
        <text>2 GTP = 3',3'-c-di-GMP + 2 diphosphate</text>
        <dbReference type="Rhea" id="RHEA:24898"/>
        <dbReference type="ChEBI" id="CHEBI:33019"/>
        <dbReference type="ChEBI" id="CHEBI:37565"/>
        <dbReference type="ChEBI" id="CHEBI:58805"/>
        <dbReference type="EC" id="2.7.7.65"/>
    </reaction>
</comment>
<dbReference type="AlphaFoldDB" id="A0A2K8L2Y5"/>
<dbReference type="GO" id="GO:0052621">
    <property type="term" value="F:diguanylate cyclase activity"/>
    <property type="evidence" value="ECO:0007669"/>
    <property type="project" value="UniProtKB-EC"/>
</dbReference>
<organism evidence="4 5">
    <name type="scientific">Mariprofundus aestuarium</name>
    <dbReference type="NCBI Taxonomy" id="1921086"/>
    <lineage>
        <taxon>Bacteria</taxon>
        <taxon>Pseudomonadati</taxon>
        <taxon>Pseudomonadota</taxon>
        <taxon>Candidatius Mariprofundia</taxon>
        <taxon>Mariprofundales</taxon>
        <taxon>Mariprofundaceae</taxon>
        <taxon>Mariprofundus</taxon>
    </lineage>
</organism>
<dbReference type="EMBL" id="CP018799">
    <property type="protein sequence ID" value="ATX79314.1"/>
    <property type="molecule type" value="Genomic_DNA"/>
</dbReference>
<dbReference type="PANTHER" id="PTHR45138">
    <property type="entry name" value="REGULATORY COMPONENTS OF SENSORY TRANSDUCTION SYSTEM"/>
    <property type="match status" value="1"/>
</dbReference>
<evidence type="ECO:0000259" key="3">
    <source>
        <dbReference type="PROSITE" id="PS50887"/>
    </source>
</evidence>
<dbReference type="NCBIfam" id="TIGR00254">
    <property type="entry name" value="GGDEF"/>
    <property type="match status" value="1"/>
</dbReference>
<proteinExistence type="predicted"/>
<evidence type="ECO:0000313" key="4">
    <source>
        <dbReference type="EMBL" id="ATX79314.1"/>
    </source>
</evidence>
<keyword evidence="5" id="KW-1185">Reference proteome</keyword>
<dbReference type="GO" id="GO:1902201">
    <property type="term" value="P:negative regulation of bacterial-type flagellum-dependent cell motility"/>
    <property type="evidence" value="ECO:0007669"/>
    <property type="project" value="TreeGrafter"/>
</dbReference>
<dbReference type="Gene3D" id="3.30.70.270">
    <property type="match status" value="1"/>
</dbReference>
<dbReference type="InterPro" id="IPR043128">
    <property type="entry name" value="Rev_trsase/Diguanyl_cyclase"/>
</dbReference>
<protein>
    <recommendedName>
        <fullName evidence="1">diguanylate cyclase</fullName>
        <ecNumber evidence="1">2.7.7.65</ecNumber>
    </recommendedName>
</protein>
<reference evidence="4 5" key="1">
    <citation type="submission" date="2016-12" db="EMBL/GenBank/DDBJ databases">
        <title>Isolation and genomic insights into novel planktonic Zetaproteobacteria from stratified waters of the Chesapeake Bay.</title>
        <authorList>
            <person name="McAllister S.M."/>
            <person name="Kato S."/>
            <person name="Chan C.S."/>
            <person name="Chiu B.K."/>
            <person name="Field E.K."/>
        </authorList>
    </citation>
    <scope>NUCLEOTIDE SEQUENCE [LARGE SCALE GENOMIC DNA]</scope>
    <source>
        <strain evidence="4 5">CP-5</strain>
    </source>
</reference>
<dbReference type="GO" id="GO:0005886">
    <property type="term" value="C:plasma membrane"/>
    <property type="evidence" value="ECO:0007669"/>
    <property type="project" value="TreeGrafter"/>
</dbReference>
<dbReference type="InterPro" id="IPR000160">
    <property type="entry name" value="GGDEF_dom"/>
</dbReference>
<sequence>MSQIELLNQLLDDMDTVRPALLAAMPDDVTLRSTTSRMIVTLEQIRQAPGIPHDTYIWISQQFAKMLDTEHAPLLRLTSSGTISADARVAVETHVQQRRQLIMQAQQEIPTTHALLDSSCEMIGSKAQRGDSLQKCARHLQQLLQKHLKSNAGLRRELQKLVDAFTPSINAISDILAEAGEESPELKQARTLLEQELPDDVDQAKEMLQKAREGILTAGNKLSSASTKLQNTIQGQVEKLSALSRQLEQAESEARNDPLTGMANRRALAEYLKSLGQSRFSFLVIDIDHFKKINDTHGHDVGDEVLTQISQLLGVCARSSDLTARIGGEEFCIVFPDTGMEDSFRIAEILRHSIEMKSFKTSVGNIDITASFGIAEHEPGTDHASTFKAADEALYQSKHNGRNQVTKG</sequence>
<dbReference type="FunFam" id="3.30.70.270:FF:000001">
    <property type="entry name" value="Diguanylate cyclase domain protein"/>
    <property type="match status" value="1"/>
</dbReference>
<dbReference type="RefSeq" id="WP_100277221.1">
    <property type="nucleotide sequence ID" value="NZ_CP018799.1"/>
</dbReference>
<gene>
    <name evidence="4" type="ORF">Ga0123461_0894</name>
</gene>
<dbReference type="InterPro" id="IPR050469">
    <property type="entry name" value="Diguanylate_Cyclase"/>
</dbReference>
<dbReference type="Pfam" id="PF00990">
    <property type="entry name" value="GGDEF"/>
    <property type="match status" value="1"/>
</dbReference>
<evidence type="ECO:0000256" key="2">
    <source>
        <dbReference type="ARBA" id="ARBA00034247"/>
    </source>
</evidence>
<evidence type="ECO:0000256" key="1">
    <source>
        <dbReference type="ARBA" id="ARBA00012528"/>
    </source>
</evidence>
<dbReference type="SMART" id="SM00267">
    <property type="entry name" value="GGDEF"/>
    <property type="match status" value="1"/>
</dbReference>
<dbReference type="Proteomes" id="UP000231701">
    <property type="component" value="Chromosome"/>
</dbReference>
<dbReference type="OrthoDB" id="5289318at2"/>
<dbReference type="GO" id="GO:0043709">
    <property type="term" value="P:cell adhesion involved in single-species biofilm formation"/>
    <property type="evidence" value="ECO:0007669"/>
    <property type="project" value="TreeGrafter"/>
</dbReference>
<accession>A0A2K8L2Y5</accession>
<dbReference type="PROSITE" id="PS50887">
    <property type="entry name" value="GGDEF"/>
    <property type="match status" value="1"/>
</dbReference>
<dbReference type="PANTHER" id="PTHR45138:SF9">
    <property type="entry name" value="DIGUANYLATE CYCLASE DGCM-RELATED"/>
    <property type="match status" value="1"/>
</dbReference>
<evidence type="ECO:0000313" key="5">
    <source>
        <dbReference type="Proteomes" id="UP000231701"/>
    </source>
</evidence>
<dbReference type="CDD" id="cd01949">
    <property type="entry name" value="GGDEF"/>
    <property type="match status" value="1"/>
</dbReference>
<feature type="domain" description="GGDEF" evidence="3">
    <location>
        <begin position="278"/>
        <end position="408"/>
    </location>
</feature>
<dbReference type="KEGG" id="maes:Ga0123461_0894"/>